<dbReference type="InterPro" id="IPR019587">
    <property type="entry name" value="Polyketide_cyclase/dehydratase"/>
</dbReference>
<dbReference type="SUPFAM" id="SSF55961">
    <property type="entry name" value="Bet v1-like"/>
    <property type="match status" value="1"/>
</dbReference>
<comment type="caution">
    <text evidence="1">The sequence shown here is derived from an EMBL/GenBank/DDBJ whole genome shotgun (WGS) entry which is preliminary data.</text>
</comment>
<dbReference type="Proteomes" id="UP001595932">
    <property type="component" value="Unassembled WGS sequence"/>
</dbReference>
<dbReference type="EMBL" id="JBHSGL010000005">
    <property type="protein sequence ID" value="MFC4712135.1"/>
    <property type="molecule type" value="Genomic_DNA"/>
</dbReference>
<proteinExistence type="predicted"/>
<dbReference type="CDD" id="cd07812">
    <property type="entry name" value="SRPBCC"/>
    <property type="match status" value="1"/>
</dbReference>
<dbReference type="Gene3D" id="3.30.530.20">
    <property type="match status" value="1"/>
</dbReference>
<dbReference type="RefSeq" id="WP_377277123.1">
    <property type="nucleotide sequence ID" value="NZ_JBHSGL010000005.1"/>
</dbReference>
<organism evidence="1 2">
    <name type="scientific">Planococcus dechangensis</name>
    <dbReference type="NCBI Taxonomy" id="1176255"/>
    <lineage>
        <taxon>Bacteria</taxon>
        <taxon>Bacillati</taxon>
        <taxon>Bacillota</taxon>
        <taxon>Bacilli</taxon>
        <taxon>Bacillales</taxon>
        <taxon>Caryophanaceae</taxon>
        <taxon>Planococcus</taxon>
    </lineage>
</organism>
<protein>
    <submittedName>
        <fullName evidence="1">SRPBCC family protein</fullName>
    </submittedName>
</protein>
<keyword evidence="2" id="KW-1185">Reference proteome</keyword>
<accession>A0ABV9M9B0</accession>
<name>A0ABV9M9B0_9BACL</name>
<evidence type="ECO:0000313" key="2">
    <source>
        <dbReference type="Proteomes" id="UP001595932"/>
    </source>
</evidence>
<reference evidence="2" key="1">
    <citation type="journal article" date="2019" name="Int. J. Syst. Evol. Microbiol.">
        <title>The Global Catalogue of Microorganisms (GCM) 10K type strain sequencing project: providing services to taxonomists for standard genome sequencing and annotation.</title>
        <authorList>
            <consortium name="The Broad Institute Genomics Platform"/>
            <consortium name="The Broad Institute Genome Sequencing Center for Infectious Disease"/>
            <person name="Wu L."/>
            <person name="Ma J."/>
        </authorList>
    </citation>
    <scope>NUCLEOTIDE SEQUENCE [LARGE SCALE GENOMIC DNA]</scope>
    <source>
        <strain evidence="2">CGMCC 1.12151</strain>
    </source>
</reference>
<gene>
    <name evidence="1" type="ORF">ACFO5U_04685</name>
</gene>
<sequence>MVKWKEQMTIDAPIERVWSLFQDESIQLIMPKVETHELVEGTANATSAKHAQVYTEGKQQQRYIVETLSYVDELDRKYRETTFTMGKMFRVRYHFLLERLEGQSTRFTYEGENKGMNLTGKAMLLAGSKKAAQQTVVDFMNRVKTLAEKKPSN</sequence>
<evidence type="ECO:0000313" key="1">
    <source>
        <dbReference type="EMBL" id="MFC4712135.1"/>
    </source>
</evidence>
<dbReference type="Pfam" id="PF10604">
    <property type="entry name" value="Polyketide_cyc2"/>
    <property type="match status" value="1"/>
</dbReference>
<dbReference type="InterPro" id="IPR023393">
    <property type="entry name" value="START-like_dom_sf"/>
</dbReference>